<name>A0A7Z0PGY3_9FUSO</name>
<organism evidence="7 8">
    <name type="scientific">Streptobacillus felis</name>
    <dbReference type="NCBI Taxonomy" id="1384509"/>
    <lineage>
        <taxon>Bacteria</taxon>
        <taxon>Fusobacteriati</taxon>
        <taxon>Fusobacteriota</taxon>
        <taxon>Fusobacteriia</taxon>
        <taxon>Fusobacteriales</taxon>
        <taxon>Leptotrichiaceae</taxon>
        <taxon>Streptobacillus</taxon>
    </lineage>
</organism>
<evidence type="ECO:0000256" key="2">
    <source>
        <dbReference type="ARBA" id="ARBA00022729"/>
    </source>
</evidence>
<dbReference type="Proteomes" id="UP000526184">
    <property type="component" value="Unassembled WGS sequence"/>
</dbReference>
<proteinExistence type="predicted"/>
<evidence type="ECO:0000256" key="6">
    <source>
        <dbReference type="ARBA" id="ARBA00023277"/>
    </source>
</evidence>
<dbReference type="PANTHER" id="PTHR46093:SF18">
    <property type="entry name" value="FIBRONECTIN TYPE-III DOMAIN-CONTAINING PROTEIN"/>
    <property type="match status" value="1"/>
</dbReference>
<dbReference type="GO" id="GO:0016853">
    <property type="term" value="F:isomerase activity"/>
    <property type="evidence" value="ECO:0007669"/>
    <property type="project" value="UniProtKB-KW"/>
</dbReference>
<dbReference type="InterPro" id="IPR015915">
    <property type="entry name" value="Kelch-typ_b-propeller"/>
</dbReference>
<dbReference type="Gene3D" id="2.120.10.80">
    <property type="entry name" value="Kelch-type beta propeller"/>
    <property type="match status" value="1"/>
</dbReference>
<evidence type="ECO:0000256" key="3">
    <source>
        <dbReference type="ARBA" id="ARBA00022737"/>
    </source>
</evidence>
<dbReference type="RefSeq" id="WP_180136322.1">
    <property type="nucleotide sequence ID" value="NZ_JABMKT010000036.1"/>
</dbReference>
<dbReference type="AlphaFoldDB" id="A0A7Z0PGY3"/>
<evidence type="ECO:0000256" key="4">
    <source>
        <dbReference type="ARBA" id="ARBA00022764"/>
    </source>
</evidence>
<keyword evidence="5" id="KW-0413">Isomerase</keyword>
<keyword evidence="6" id="KW-0119">Carbohydrate metabolism</keyword>
<comment type="caution">
    <text evidence="7">The sequence shown here is derived from an EMBL/GenBank/DDBJ whole genome shotgun (WGS) entry which is preliminary data.</text>
</comment>
<dbReference type="EMBL" id="JABMKT010000036">
    <property type="protein sequence ID" value="NYV28352.1"/>
    <property type="molecule type" value="Genomic_DNA"/>
</dbReference>
<protein>
    <recommendedName>
        <fullName evidence="9">Cyclically-permuted mutarotase family protein</fullName>
    </recommendedName>
</protein>
<accession>A0A7Z0PGY3</accession>
<evidence type="ECO:0000313" key="7">
    <source>
        <dbReference type="EMBL" id="NYV28352.1"/>
    </source>
</evidence>
<sequence length="311" mass="35480">MEFKFFKNIGHELGLTSMLASRINEYILVYGGSNFPDGTPPYGTRKVYDDMYLYDLEFNLVSKQKGIIKPDRSIVISYLDKIYLISGAGNTKIYEYTLDGTTIIEKEIFDLGFEIIGGFGGIYNEKIYFGKEYVYEFDLKSLEIKELAKFIGEVREQSVSFISNGKIYLFSGASNICCLDSYIYEINKNEWRKVSDTPTCLTGAASCKIDENNFLITGGCNKEIFDEAVKSLGNIEYKKEYFSKKRENFNWNTKVYIYNTEEDKFIVLSQGNILNATCGSSMLKIDNKVYLINGEMKPGHRTPQVLVGELI</sequence>
<dbReference type="SUPFAM" id="SSF50965">
    <property type="entry name" value="Galactose oxidase, central domain"/>
    <property type="match status" value="1"/>
</dbReference>
<dbReference type="InterPro" id="IPR056734">
    <property type="entry name" value="NANM"/>
</dbReference>
<keyword evidence="3" id="KW-0677">Repeat</keyword>
<reference evidence="7 8" key="1">
    <citation type="submission" date="2020-05" db="EMBL/GenBank/DDBJ databases">
        <title>Streptobacillus felis strain LHL191014123.</title>
        <authorList>
            <person name="Fawzy A."/>
            <person name="Rau J."/>
            <person name="Risse K."/>
            <person name="Schauerte N."/>
            <person name="Geiger C."/>
            <person name="Blom J."/>
            <person name="Imirzalioglu C."/>
            <person name="Falgenhauer J."/>
            <person name="Bach A."/>
            <person name="Herden C."/>
            <person name="Eisenberg T."/>
        </authorList>
    </citation>
    <scope>NUCLEOTIDE SEQUENCE [LARGE SCALE GENOMIC DNA]</scope>
    <source>
        <strain evidence="7 8">LHL191014123</strain>
    </source>
</reference>
<evidence type="ECO:0008006" key="9">
    <source>
        <dbReference type="Google" id="ProtNLM"/>
    </source>
</evidence>
<keyword evidence="4" id="KW-0574">Periplasm</keyword>
<dbReference type="Pfam" id="PF24996">
    <property type="entry name" value="NANM"/>
    <property type="match status" value="1"/>
</dbReference>
<gene>
    <name evidence="7" type="ORF">HP397_05995</name>
</gene>
<keyword evidence="8" id="KW-1185">Reference proteome</keyword>
<keyword evidence="2" id="KW-0732">Signal</keyword>
<keyword evidence="1" id="KW-0880">Kelch repeat</keyword>
<dbReference type="InterPro" id="IPR011043">
    <property type="entry name" value="Gal_Oxase/kelch_b-propeller"/>
</dbReference>
<evidence type="ECO:0000313" key="8">
    <source>
        <dbReference type="Proteomes" id="UP000526184"/>
    </source>
</evidence>
<dbReference type="PANTHER" id="PTHR46093">
    <property type="entry name" value="ACYL-COA-BINDING DOMAIN-CONTAINING PROTEIN 5"/>
    <property type="match status" value="1"/>
</dbReference>
<evidence type="ECO:0000256" key="1">
    <source>
        <dbReference type="ARBA" id="ARBA00022441"/>
    </source>
</evidence>
<evidence type="ECO:0000256" key="5">
    <source>
        <dbReference type="ARBA" id="ARBA00023235"/>
    </source>
</evidence>